<dbReference type="AlphaFoldDB" id="A0A3M5WES1"/>
<accession>A0A3M5WES1</accession>
<comment type="caution">
    <text evidence="1">The sequence shown here is derived from an EMBL/GenBank/DDBJ whole genome shotgun (WGS) entry which is preliminary data.</text>
</comment>
<sequence length="158" mass="18385">MNIDLELKKIEESSFFSNMGELLPNEGSIICIESVRKVFVEPSKLEFQGYYEDVEWLPTSPTQEDPFYKLPKPPKELTELRIKINKAVMAATKNLKKEVFLCGPHDFSVAARNGICFAFRQYVSEHYYSLGDHWKEIVELYYKGHWPVGFTKDKLVII</sequence>
<reference evidence="1 2" key="1">
    <citation type="submission" date="2018-08" db="EMBL/GenBank/DDBJ databases">
        <title>Recombination of ecologically and evolutionarily significant loci maintains genetic cohesion in the Pseudomonas syringae species complex.</title>
        <authorList>
            <person name="Dillon M."/>
            <person name="Thakur S."/>
            <person name="Almeida R.N.D."/>
            <person name="Weir B.S."/>
            <person name="Guttman D.S."/>
        </authorList>
    </citation>
    <scope>NUCLEOTIDE SEQUENCE [LARGE SCALE GENOMIC DNA]</scope>
    <source>
        <strain evidence="1 2">ICMP 11935</strain>
    </source>
</reference>
<proteinExistence type="predicted"/>
<dbReference type="EMBL" id="RBUF01000687">
    <property type="protein sequence ID" value="RMU68304.1"/>
    <property type="molecule type" value="Genomic_DNA"/>
</dbReference>
<protein>
    <submittedName>
        <fullName evidence="1">Uncharacterized protein</fullName>
    </submittedName>
</protein>
<evidence type="ECO:0000313" key="1">
    <source>
        <dbReference type="EMBL" id="RMU68304.1"/>
    </source>
</evidence>
<gene>
    <name evidence="1" type="ORF">ALP24_200051</name>
</gene>
<evidence type="ECO:0000313" key="2">
    <source>
        <dbReference type="Proteomes" id="UP000274315"/>
    </source>
</evidence>
<organism evidence="1 2">
    <name type="scientific">Pseudomonas syringae pv. aptata</name>
    <dbReference type="NCBI Taxonomy" id="83167"/>
    <lineage>
        <taxon>Bacteria</taxon>
        <taxon>Pseudomonadati</taxon>
        <taxon>Pseudomonadota</taxon>
        <taxon>Gammaproteobacteria</taxon>
        <taxon>Pseudomonadales</taxon>
        <taxon>Pseudomonadaceae</taxon>
        <taxon>Pseudomonas</taxon>
        <taxon>Pseudomonas syringae</taxon>
    </lineage>
</organism>
<dbReference type="Proteomes" id="UP000274315">
    <property type="component" value="Unassembled WGS sequence"/>
</dbReference>
<name>A0A3M5WES1_PSEAP</name>